<evidence type="ECO:0000313" key="2">
    <source>
        <dbReference type="Proteomes" id="UP000201588"/>
    </source>
</evidence>
<proteinExistence type="predicted"/>
<dbReference type="KEGG" id="vg:28799370"/>
<dbReference type="GeneID" id="28799370"/>
<evidence type="ECO:0000313" key="1">
    <source>
        <dbReference type="EMBL" id="AMQ66485.1"/>
    </source>
</evidence>
<sequence length="197" mass="22627">MKKREIDLENDFTEVEEEVFKVDNKKDQVEAGGKLEDIIAKKYKLGMNVREIYRNHNVSIGQIYDILRRKHVPLRHTVTNSRSAQRVKNMSQEEIECLVNDYVSNRLTLEEIYKKYNINKHGCYMILDEVGVPRKGLNATTGSCMYSIMSDNNGEEGQPVTSNPKVDHMTITDGTLTINIDCQKSEVERVNLSINLT</sequence>
<dbReference type="RefSeq" id="YP_009275175.1">
    <property type="nucleotide sequence ID" value="NC_030925.1"/>
</dbReference>
<accession>A0A142F128</accession>
<dbReference type="Proteomes" id="UP000201588">
    <property type="component" value="Segment"/>
</dbReference>
<reference evidence="1 2" key="1">
    <citation type="submission" date="2016-01" db="EMBL/GenBank/DDBJ databases">
        <title>Isolation and characterization of bacteriophages from East Africa Rift Valley soda lakes.</title>
        <authorList>
            <person name="van Zyl L.J."/>
            <person name="Nemavhulani S."/>
            <person name="Cowan D.A."/>
            <person name="Trindade M.I."/>
        </authorList>
    </citation>
    <scope>NUCLEOTIDE SEQUENCE [LARGE SCALE GENOMIC DNA]</scope>
</reference>
<dbReference type="OrthoDB" id="10939at10239"/>
<protein>
    <submittedName>
        <fullName evidence="1">Uncharacterized protein</fullName>
    </submittedName>
</protein>
<dbReference type="Gene3D" id="1.10.10.60">
    <property type="entry name" value="Homeodomain-like"/>
    <property type="match status" value="2"/>
</dbReference>
<keyword evidence="2" id="KW-1185">Reference proteome</keyword>
<dbReference type="EMBL" id="KU640380">
    <property type="protein sequence ID" value="AMQ66485.1"/>
    <property type="molecule type" value="Genomic_DNA"/>
</dbReference>
<name>A0A142F128_9CAUD</name>
<organism evidence="1 2">
    <name type="scientific">Bacillus phage Shbh1</name>
    <dbReference type="NCBI Taxonomy" id="1796992"/>
    <lineage>
        <taxon>Viruses</taxon>
        <taxon>Duplodnaviria</taxon>
        <taxon>Heunggongvirae</taxon>
        <taxon>Uroviricota</taxon>
        <taxon>Caudoviricetes</taxon>
        <taxon>Herelleviridae</taxon>
        <taxon>Bastillevirinae</taxon>
        <taxon>Shalavirus</taxon>
        <taxon>Shalavirus Shbh1</taxon>
    </lineage>
</organism>